<dbReference type="PROSITE" id="PS01156">
    <property type="entry name" value="TONB_DEPENDENT_REC_2"/>
    <property type="match status" value="1"/>
</dbReference>
<dbReference type="AlphaFoldDB" id="A0AAW9SCE0"/>
<dbReference type="GO" id="GO:0038023">
    <property type="term" value="F:signaling receptor activity"/>
    <property type="evidence" value="ECO:0007669"/>
    <property type="project" value="InterPro"/>
</dbReference>
<keyword evidence="9" id="KW-0406">Ion transport</keyword>
<feature type="domain" description="TonB-dependent receptor-like beta-barrel" evidence="17">
    <location>
        <begin position="314"/>
        <end position="754"/>
    </location>
</feature>
<sequence length="787" mass="87886">MNVKSTTFYTLLLLLQSVWAYSQTEKGSLQGKVLNSLGEPAVYVSVLLKGTQNGTATNAQGEFTLNAKEGSYSLIFTSIEYQAREIPVQVKAGQTLTLPAITLQGSSQKLSEVTVSDHKQPSYKVDIPSSSLRLKTPLLETPQNIQVVTGKLLADQQIFDMSEGVARNVSGVTSLEHWGNYVRLNMRGSRVAPFRNGMNVEMQWGPLSEDMSMVERVEFVKGPAGFMLAHGEPSGFYNVVTKKPTGQTKGEVTFTLGSFDTYRSTLDLDGKMSKDGKLLYRINLMGQLKGSHRDFEFNNRYSVAPVLTYQFSDQTSLTAEYTYQYSRMSAIGSAYVFSPNGYGDLPDNATTAEPGMDPTDIKDHSLFLTLNHQLNSDWKLTAQLAYFRYDQTGSSLWPVANTMQKDGSVMRGISIWDALGESKLGQVFVNGEFQTGPITHRVLAGLDMGNKHYMADWNQGFSFDTPENPYNVYDPVHGTGIIPVFDRSKSLRQRAGMGNVVDQSYSAVYLQDELRFFEDKVRLTLAGRYTTVKDTKYTQVAEADKFSPRLGLNVSVTKGMSVYALYDQAFVPQSGTTKEGKGLDPIEGNNMEVGLKKEWFGGKWNTTVSVYQITKQNMKLPDPDNVNFSIQVGENQAKGLEFDVKGEILPGLNLTVNYAYTNSEITEDENDENIGNLTPGFAKHNTNAWLAYELRNSSLKGLGFSLGYQYLLERSTWSWAGASGKDALPDYFRMDGSVSWRNEKFRVALNINNLLDEYLYSGSAYADYYYWQTEPGRNFRLSVGYQF</sequence>
<dbReference type="InterPro" id="IPR010917">
    <property type="entry name" value="TonB_rcpt_CS"/>
</dbReference>
<dbReference type="RefSeq" id="WP_346824353.1">
    <property type="nucleotide sequence ID" value="NZ_JBDKWZ010000024.1"/>
</dbReference>
<organism evidence="19 20">
    <name type="scientific">Rapidithrix thailandica</name>
    <dbReference type="NCBI Taxonomy" id="413964"/>
    <lineage>
        <taxon>Bacteria</taxon>
        <taxon>Pseudomonadati</taxon>
        <taxon>Bacteroidota</taxon>
        <taxon>Cytophagia</taxon>
        <taxon>Cytophagales</taxon>
        <taxon>Flammeovirgaceae</taxon>
        <taxon>Rapidithrix</taxon>
    </lineage>
</organism>
<keyword evidence="6 14" id="KW-0812">Transmembrane</keyword>
<dbReference type="Proteomes" id="UP001403385">
    <property type="component" value="Unassembled WGS sequence"/>
</dbReference>
<keyword evidence="20" id="KW-1185">Reference proteome</keyword>
<dbReference type="PANTHER" id="PTHR32552">
    <property type="entry name" value="FERRICHROME IRON RECEPTOR-RELATED"/>
    <property type="match status" value="1"/>
</dbReference>
<dbReference type="InterPro" id="IPR008969">
    <property type="entry name" value="CarboxyPept-like_regulatory"/>
</dbReference>
<gene>
    <name evidence="19" type="ORF">AAG747_26905</name>
</gene>
<feature type="domain" description="TonB-dependent receptor plug" evidence="18">
    <location>
        <begin position="138"/>
        <end position="235"/>
    </location>
</feature>
<evidence type="ECO:0000256" key="9">
    <source>
        <dbReference type="ARBA" id="ARBA00023065"/>
    </source>
</evidence>
<protein>
    <submittedName>
        <fullName evidence="19">TonB-dependent receptor</fullName>
    </submittedName>
</protein>
<keyword evidence="12 19" id="KW-0675">Receptor</keyword>
<dbReference type="InterPro" id="IPR000531">
    <property type="entry name" value="Beta-barrel_TonB"/>
</dbReference>
<keyword evidence="7 16" id="KW-0732">Signal</keyword>
<proteinExistence type="inferred from homology"/>
<keyword evidence="10 15" id="KW-0798">TonB box</keyword>
<evidence type="ECO:0000256" key="10">
    <source>
        <dbReference type="ARBA" id="ARBA00023077"/>
    </source>
</evidence>
<evidence type="ECO:0000256" key="15">
    <source>
        <dbReference type="RuleBase" id="RU003357"/>
    </source>
</evidence>
<dbReference type="EMBL" id="JBDKWZ010000024">
    <property type="protein sequence ID" value="MEN7551573.1"/>
    <property type="molecule type" value="Genomic_DNA"/>
</dbReference>
<reference evidence="19 20" key="1">
    <citation type="submission" date="2024-04" db="EMBL/GenBank/DDBJ databases">
        <title>Novel genus in family Flammeovirgaceae.</title>
        <authorList>
            <person name="Nguyen T.H."/>
            <person name="Vuong T.Q."/>
            <person name="Le H."/>
            <person name="Kim S.-G."/>
        </authorList>
    </citation>
    <scope>NUCLEOTIDE SEQUENCE [LARGE SCALE GENOMIC DNA]</scope>
    <source>
        <strain evidence="19 20">JCM 23209</strain>
    </source>
</reference>
<dbReference type="InterPro" id="IPR037066">
    <property type="entry name" value="Plug_dom_sf"/>
</dbReference>
<evidence type="ECO:0000256" key="2">
    <source>
        <dbReference type="ARBA" id="ARBA00009810"/>
    </source>
</evidence>
<evidence type="ECO:0000256" key="4">
    <source>
        <dbReference type="ARBA" id="ARBA00022452"/>
    </source>
</evidence>
<dbReference type="InterPro" id="IPR012910">
    <property type="entry name" value="Plug_dom"/>
</dbReference>
<accession>A0AAW9SCE0</accession>
<keyword evidence="13 14" id="KW-0998">Cell outer membrane</keyword>
<dbReference type="Pfam" id="PF07715">
    <property type="entry name" value="Plug"/>
    <property type="match status" value="1"/>
</dbReference>
<dbReference type="GO" id="GO:0015891">
    <property type="term" value="P:siderophore transport"/>
    <property type="evidence" value="ECO:0007669"/>
    <property type="project" value="InterPro"/>
</dbReference>
<evidence type="ECO:0000256" key="13">
    <source>
        <dbReference type="ARBA" id="ARBA00023237"/>
    </source>
</evidence>
<keyword evidence="5" id="KW-0410">Iron transport</keyword>
<dbReference type="GO" id="GO:0009279">
    <property type="term" value="C:cell outer membrane"/>
    <property type="evidence" value="ECO:0007669"/>
    <property type="project" value="UniProtKB-SubCell"/>
</dbReference>
<dbReference type="InterPro" id="IPR010105">
    <property type="entry name" value="TonB_sidphr_rcpt"/>
</dbReference>
<dbReference type="NCBIfam" id="TIGR01783">
    <property type="entry name" value="TonB-siderophor"/>
    <property type="match status" value="1"/>
</dbReference>
<evidence type="ECO:0000313" key="20">
    <source>
        <dbReference type="Proteomes" id="UP001403385"/>
    </source>
</evidence>
<evidence type="ECO:0000256" key="3">
    <source>
        <dbReference type="ARBA" id="ARBA00022448"/>
    </source>
</evidence>
<evidence type="ECO:0000256" key="1">
    <source>
        <dbReference type="ARBA" id="ARBA00004571"/>
    </source>
</evidence>
<dbReference type="SUPFAM" id="SSF49464">
    <property type="entry name" value="Carboxypeptidase regulatory domain-like"/>
    <property type="match status" value="1"/>
</dbReference>
<name>A0AAW9SCE0_9BACT</name>
<evidence type="ECO:0000259" key="17">
    <source>
        <dbReference type="Pfam" id="PF00593"/>
    </source>
</evidence>
<evidence type="ECO:0000256" key="6">
    <source>
        <dbReference type="ARBA" id="ARBA00022692"/>
    </source>
</evidence>
<dbReference type="Gene3D" id="2.60.40.1120">
    <property type="entry name" value="Carboxypeptidase-like, regulatory domain"/>
    <property type="match status" value="1"/>
</dbReference>
<keyword evidence="8" id="KW-0408">Iron</keyword>
<dbReference type="Pfam" id="PF13715">
    <property type="entry name" value="CarbopepD_reg_2"/>
    <property type="match status" value="1"/>
</dbReference>
<evidence type="ECO:0000256" key="8">
    <source>
        <dbReference type="ARBA" id="ARBA00023004"/>
    </source>
</evidence>
<evidence type="ECO:0000256" key="11">
    <source>
        <dbReference type="ARBA" id="ARBA00023136"/>
    </source>
</evidence>
<comment type="subcellular location">
    <subcellularLocation>
        <location evidence="1 14">Cell outer membrane</location>
        <topology evidence="1 14">Multi-pass membrane protein</topology>
    </subcellularLocation>
</comment>
<evidence type="ECO:0000256" key="7">
    <source>
        <dbReference type="ARBA" id="ARBA00022729"/>
    </source>
</evidence>
<dbReference type="GO" id="GO:0015344">
    <property type="term" value="F:siderophore uptake transmembrane transporter activity"/>
    <property type="evidence" value="ECO:0007669"/>
    <property type="project" value="TreeGrafter"/>
</dbReference>
<evidence type="ECO:0000256" key="5">
    <source>
        <dbReference type="ARBA" id="ARBA00022496"/>
    </source>
</evidence>
<dbReference type="CDD" id="cd01347">
    <property type="entry name" value="ligand_gated_channel"/>
    <property type="match status" value="1"/>
</dbReference>
<comment type="caution">
    <text evidence="19">The sequence shown here is derived from an EMBL/GenBank/DDBJ whole genome shotgun (WGS) entry which is preliminary data.</text>
</comment>
<feature type="signal peptide" evidence="16">
    <location>
        <begin position="1"/>
        <end position="20"/>
    </location>
</feature>
<dbReference type="Gene3D" id="2.40.170.20">
    <property type="entry name" value="TonB-dependent receptor, beta-barrel domain"/>
    <property type="match status" value="1"/>
</dbReference>
<dbReference type="PROSITE" id="PS52016">
    <property type="entry name" value="TONB_DEPENDENT_REC_3"/>
    <property type="match status" value="1"/>
</dbReference>
<evidence type="ECO:0000256" key="16">
    <source>
        <dbReference type="SAM" id="SignalP"/>
    </source>
</evidence>
<dbReference type="SUPFAM" id="SSF56935">
    <property type="entry name" value="Porins"/>
    <property type="match status" value="1"/>
</dbReference>
<keyword evidence="4 14" id="KW-1134">Transmembrane beta strand</keyword>
<keyword evidence="11 14" id="KW-0472">Membrane</keyword>
<evidence type="ECO:0000256" key="12">
    <source>
        <dbReference type="ARBA" id="ARBA00023170"/>
    </source>
</evidence>
<comment type="similarity">
    <text evidence="2 14 15">Belongs to the TonB-dependent receptor family.</text>
</comment>
<evidence type="ECO:0000313" key="19">
    <source>
        <dbReference type="EMBL" id="MEN7551573.1"/>
    </source>
</evidence>
<dbReference type="InterPro" id="IPR036942">
    <property type="entry name" value="Beta-barrel_TonB_sf"/>
</dbReference>
<dbReference type="Pfam" id="PF00593">
    <property type="entry name" value="TonB_dep_Rec_b-barrel"/>
    <property type="match status" value="1"/>
</dbReference>
<keyword evidence="3 14" id="KW-0813">Transport</keyword>
<dbReference type="InterPro" id="IPR039426">
    <property type="entry name" value="TonB-dep_rcpt-like"/>
</dbReference>
<dbReference type="Gene3D" id="2.170.130.10">
    <property type="entry name" value="TonB-dependent receptor, plug domain"/>
    <property type="match status" value="1"/>
</dbReference>
<evidence type="ECO:0000259" key="18">
    <source>
        <dbReference type="Pfam" id="PF07715"/>
    </source>
</evidence>
<dbReference type="PANTHER" id="PTHR32552:SF68">
    <property type="entry name" value="FERRICHROME OUTER MEMBRANE TRANSPORTER_PHAGE RECEPTOR"/>
    <property type="match status" value="1"/>
</dbReference>
<evidence type="ECO:0000256" key="14">
    <source>
        <dbReference type="PROSITE-ProRule" id="PRU01360"/>
    </source>
</evidence>
<feature type="chain" id="PRO_5043779561" evidence="16">
    <location>
        <begin position="21"/>
        <end position="787"/>
    </location>
</feature>